<dbReference type="PANTHER" id="PTHR24346:SF110">
    <property type="entry name" value="NON-SPECIFIC SERINE_THREONINE PROTEIN KINASE"/>
    <property type="match status" value="1"/>
</dbReference>
<dbReference type="SUPFAM" id="SSF103657">
    <property type="entry name" value="BAR/IMD domain-like"/>
    <property type="match status" value="1"/>
</dbReference>
<reference evidence="13" key="1">
    <citation type="submission" date="2020-05" db="EMBL/GenBank/DDBJ databases">
        <title>Phylogenomic resolution of chytrid fungi.</title>
        <authorList>
            <person name="Stajich J.E."/>
            <person name="Amses K."/>
            <person name="Simmons R."/>
            <person name="Seto K."/>
            <person name="Myers J."/>
            <person name="Bonds A."/>
            <person name="Quandt C.A."/>
            <person name="Barry K."/>
            <person name="Liu P."/>
            <person name="Grigoriev I."/>
            <person name="Longcore J.E."/>
            <person name="James T.Y."/>
        </authorList>
    </citation>
    <scope>NUCLEOTIDE SEQUENCE</scope>
    <source>
        <strain evidence="13">JEL0476</strain>
    </source>
</reference>
<keyword evidence="2" id="KW-0963">Cytoplasm</keyword>
<dbReference type="InterPro" id="IPR004148">
    <property type="entry name" value="BAR_dom"/>
</dbReference>
<evidence type="ECO:0000256" key="10">
    <source>
        <dbReference type="SAM" id="MobiDB-lite"/>
    </source>
</evidence>
<evidence type="ECO:0000256" key="4">
    <source>
        <dbReference type="ARBA" id="ARBA00022679"/>
    </source>
</evidence>
<dbReference type="GO" id="GO:0004674">
    <property type="term" value="F:protein serine/threonine kinase activity"/>
    <property type="evidence" value="ECO:0007669"/>
    <property type="project" value="UniProtKB-KW"/>
</dbReference>
<dbReference type="PROSITE" id="PS00107">
    <property type="entry name" value="PROTEIN_KINASE_ATP"/>
    <property type="match status" value="1"/>
</dbReference>
<dbReference type="Gene3D" id="1.10.510.10">
    <property type="entry name" value="Transferase(Phosphotransferase) domain 1"/>
    <property type="match status" value="1"/>
</dbReference>
<evidence type="ECO:0000256" key="3">
    <source>
        <dbReference type="ARBA" id="ARBA00022527"/>
    </source>
</evidence>
<accession>A0AAD5XXP8</accession>
<evidence type="ECO:0008006" key="15">
    <source>
        <dbReference type="Google" id="ProtNLM"/>
    </source>
</evidence>
<gene>
    <name evidence="13" type="ORF">HK099_008208</name>
</gene>
<name>A0AAD5XXP8_9FUNG</name>
<evidence type="ECO:0000256" key="2">
    <source>
        <dbReference type="ARBA" id="ARBA00022490"/>
    </source>
</evidence>
<organism evidence="13 14">
    <name type="scientific">Clydaea vesicula</name>
    <dbReference type="NCBI Taxonomy" id="447962"/>
    <lineage>
        <taxon>Eukaryota</taxon>
        <taxon>Fungi</taxon>
        <taxon>Fungi incertae sedis</taxon>
        <taxon>Chytridiomycota</taxon>
        <taxon>Chytridiomycota incertae sedis</taxon>
        <taxon>Chytridiomycetes</taxon>
        <taxon>Lobulomycetales</taxon>
        <taxon>Lobulomycetaceae</taxon>
        <taxon>Clydaea</taxon>
    </lineage>
</organism>
<keyword evidence="5 9" id="KW-0547">Nucleotide-binding</keyword>
<feature type="region of interest" description="Disordered" evidence="10">
    <location>
        <begin position="153"/>
        <end position="172"/>
    </location>
</feature>
<dbReference type="FunFam" id="3.30.200.20:FF:000003">
    <property type="entry name" value="Non-specific serine/threonine protein kinase"/>
    <property type="match status" value="1"/>
</dbReference>
<evidence type="ECO:0000256" key="9">
    <source>
        <dbReference type="PROSITE-ProRule" id="PRU10141"/>
    </source>
</evidence>
<feature type="domain" description="BAR" evidence="12">
    <location>
        <begin position="17"/>
        <end position="258"/>
    </location>
</feature>
<keyword evidence="3" id="KW-0723">Serine/threonine-protein kinase</keyword>
<keyword evidence="6" id="KW-0418">Kinase</keyword>
<dbReference type="GO" id="GO:0035556">
    <property type="term" value="P:intracellular signal transduction"/>
    <property type="evidence" value="ECO:0007669"/>
    <property type="project" value="TreeGrafter"/>
</dbReference>
<keyword evidence="14" id="KW-1185">Reference proteome</keyword>
<dbReference type="InterPro" id="IPR011009">
    <property type="entry name" value="Kinase-like_dom_sf"/>
</dbReference>
<dbReference type="InterPro" id="IPR027267">
    <property type="entry name" value="AH/BAR_dom_sf"/>
</dbReference>
<keyword evidence="7 9" id="KW-0067">ATP-binding</keyword>
<dbReference type="SMART" id="SM00220">
    <property type="entry name" value="S_TKc"/>
    <property type="match status" value="1"/>
</dbReference>
<evidence type="ECO:0000256" key="1">
    <source>
        <dbReference type="ARBA" id="ARBA00004245"/>
    </source>
</evidence>
<dbReference type="GO" id="GO:0005856">
    <property type="term" value="C:cytoskeleton"/>
    <property type="evidence" value="ECO:0007669"/>
    <property type="project" value="UniProtKB-SubCell"/>
</dbReference>
<dbReference type="PROSITE" id="PS51021">
    <property type="entry name" value="BAR"/>
    <property type="match status" value="1"/>
</dbReference>
<comment type="subcellular location">
    <subcellularLocation>
        <location evidence="1">Cytoplasm</location>
        <location evidence="1">Cytoskeleton</location>
    </subcellularLocation>
</comment>
<dbReference type="SUPFAM" id="SSF56112">
    <property type="entry name" value="Protein kinase-like (PK-like)"/>
    <property type="match status" value="1"/>
</dbReference>
<proteinExistence type="predicted"/>
<dbReference type="GO" id="GO:0005524">
    <property type="term" value="F:ATP binding"/>
    <property type="evidence" value="ECO:0007669"/>
    <property type="project" value="UniProtKB-UniRule"/>
</dbReference>
<protein>
    <recommendedName>
        <fullName evidence="15">Protein kinase domain-containing protein</fullName>
    </recommendedName>
</protein>
<dbReference type="Pfam" id="PF00069">
    <property type="entry name" value="Pkinase"/>
    <property type="match status" value="1"/>
</dbReference>
<evidence type="ECO:0000256" key="8">
    <source>
        <dbReference type="ARBA" id="ARBA00023212"/>
    </source>
</evidence>
<dbReference type="PANTHER" id="PTHR24346">
    <property type="entry name" value="MAP/MICROTUBULE AFFINITY-REGULATING KINASE"/>
    <property type="match status" value="1"/>
</dbReference>
<dbReference type="GO" id="GO:0005737">
    <property type="term" value="C:cytoplasm"/>
    <property type="evidence" value="ECO:0007669"/>
    <property type="project" value="InterPro"/>
</dbReference>
<keyword evidence="8" id="KW-0206">Cytoskeleton</keyword>
<keyword evidence="4" id="KW-0808">Transferase</keyword>
<evidence type="ECO:0000256" key="7">
    <source>
        <dbReference type="ARBA" id="ARBA00022840"/>
    </source>
</evidence>
<evidence type="ECO:0000259" key="11">
    <source>
        <dbReference type="PROSITE" id="PS50011"/>
    </source>
</evidence>
<dbReference type="EMBL" id="JADGJW010000088">
    <property type="protein sequence ID" value="KAJ3224599.1"/>
    <property type="molecule type" value="Genomic_DNA"/>
</dbReference>
<dbReference type="InterPro" id="IPR000719">
    <property type="entry name" value="Prot_kinase_dom"/>
</dbReference>
<dbReference type="PROSITE" id="PS50011">
    <property type="entry name" value="PROTEIN_KINASE_DOM"/>
    <property type="match status" value="1"/>
</dbReference>
<evidence type="ECO:0000256" key="6">
    <source>
        <dbReference type="ARBA" id="ARBA00022777"/>
    </source>
</evidence>
<dbReference type="Pfam" id="PF03114">
    <property type="entry name" value="BAR"/>
    <property type="match status" value="1"/>
</dbReference>
<dbReference type="PROSITE" id="PS00108">
    <property type="entry name" value="PROTEIN_KINASE_ST"/>
    <property type="match status" value="1"/>
</dbReference>
<dbReference type="FunFam" id="1.10.510.10:FF:000571">
    <property type="entry name" value="Maternal embryonic leucine zipper kinase"/>
    <property type="match status" value="1"/>
</dbReference>
<dbReference type="Gene3D" id="1.20.1270.60">
    <property type="entry name" value="Arfaptin homology (AH) domain/BAR domain"/>
    <property type="match status" value="1"/>
</dbReference>
<dbReference type="SMART" id="SM00721">
    <property type="entry name" value="BAR"/>
    <property type="match status" value="1"/>
</dbReference>
<dbReference type="AlphaFoldDB" id="A0AAD5XXP8"/>
<evidence type="ECO:0000256" key="5">
    <source>
        <dbReference type="ARBA" id="ARBA00022741"/>
    </source>
</evidence>
<dbReference type="Proteomes" id="UP001211065">
    <property type="component" value="Unassembled WGS sequence"/>
</dbReference>
<comment type="caution">
    <text evidence="13">The sequence shown here is derived from an EMBL/GenBank/DDBJ whole genome shotgun (WGS) entry which is preliminary data.</text>
</comment>
<dbReference type="InterPro" id="IPR008271">
    <property type="entry name" value="Ser/Thr_kinase_AS"/>
</dbReference>
<dbReference type="FunFam" id="1.20.1270.60:FF:000014">
    <property type="entry name" value="Protein hob3, variant"/>
    <property type="match status" value="1"/>
</dbReference>
<sequence length="1098" mass="124930">MSWKGFKKVVDRATTSVMMQTGYIDKTTDKQFDDQEKRFKSYEAKVEKLHTEAKGYLDAVRAMTLSQTRIAETVDGFYEDGTQLGDAAIKYKDIVKSLDEKDRDELDKTFRETVLDPIGKLAATFPEFNETIKKRQKKLLDYDKTRSAVKRLVDKPSDDKSRLPQAEEENQQAKELYDRLNNTLLEEIPKVIDLRVLYLNPCFESLVLSQLEFNKQAFLKFDGLKRHFQTDDSNIGLIEDQIENVLGQMRELTFGRSNGQQMFGPYYLFNTIGEGEFGKVKLAKHKDFMQRDVCVKLIKKENVNNASKRTKLTREISILQSLDHPFIVKLLEVIETQQYIGMVMEIASGGELFEHILARKYLKEKEACRYFVQLISGLQYLHAHKYVHRDLKLENLLLDGNRNIIITDFGFANKSDGKDSLFNTSCGSPCYAAPELVISDGYVGEAADIWSCGVILFAMLCGYLPYDDDPANPDGDNINLLYKYILETELVMPDYLSEDAKHLLKRMLVPDPKYRAKMDEIVKHSWLKPYREILEESMNYMEITMSEQLQVVPDRKSTISMKNETEELTVSVMDITDISGEGEEPSVDVQFTSTTTISKTEVNSRESIEILNLQPIETVKVVDNTFELNKLNGNGEDYVANTTDEETDSEAEQIPAEVATIKIVPFPHPVENAVSTNLLADPQQVLKKASDSSHMSIDMEIPSGEGLMLEIMSQVNYTRQVDADELSSATVKKIILHKTSKSTIKRVPSVALPNNISRNELLQAVSRNSIKDSSHNFKEKIVTEKRKSVLGKSSNVILPESSCFQGNNAKVYFPTLSSEPVIVEPTRYTKSMDVWRIDRYNLNGEKSKFSSNRDEFSQMMQFPTASEKKSTSARTVVKSKKNKYYHTKLNTPVLNEEHGESLSTFATSTLKYSKLRYHSGPIDQRALTNRTPIHLLDDIFNLLLKLGMLVSYSKSDGSSFKLKVLRPQHLSHIEKNDNSDNGDKLNREVNLKDGNIENSDSGSANCIEHPPQLNEPNHGRSNISKLFISSFPLSLMKRIKYMATHGQNWNKGFDGREEYSCKKENMFSSTSDSTLSEFGEVKFHIEIQKIKNLKGITL</sequence>
<feature type="compositionally biased region" description="Basic and acidic residues" evidence="10">
    <location>
        <begin position="153"/>
        <end position="162"/>
    </location>
</feature>
<dbReference type="InterPro" id="IPR017441">
    <property type="entry name" value="Protein_kinase_ATP_BS"/>
</dbReference>
<feature type="binding site" evidence="9">
    <location>
        <position position="300"/>
    </location>
    <ligand>
        <name>ATP</name>
        <dbReference type="ChEBI" id="CHEBI:30616"/>
    </ligand>
</feature>
<evidence type="ECO:0000313" key="14">
    <source>
        <dbReference type="Proteomes" id="UP001211065"/>
    </source>
</evidence>
<evidence type="ECO:0000259" key="12">
    <source>
        <dbReference type="PROSITE" id="PS51021"/>
    </source>
</evidence>
<evidence type="ECO:0000313" key="13">
    <source>
        <dbReference type="EMBL" id="KAJ3224599.1"/>
    </source>
</evidence>
<feature type="domain" description="Protein kinase" evidence="11">
    <location>
        <begin position="266"/>
        <end position="527"/>
    </location>
</feature>